<reference evidence="4" key="2">
    <citation type="submission" date="2022-03" db="EMBL/GenBank/DDBJ databases">
        <title>Draft title - Genomic analysis of global carrot germplasm unveils the trajectory of domestication and the origin of high carotenoid orange carrot.</title>
        <authorList>
            <person name="Iorizzo M."/>
            <person name="Ellison S."/>
            <person name="Senalik D."/>
            <person name="Macko-Podgorni A."/>
            <person name="Grzebelus D."/>
            <person name="Bostan H."/>
            <person name="Rolling W."/>
            <person name="Curaba J."/>
            <person name="Simon P."/>
        </authorList>
    </citation>
    <scope>NUCLEOTIDE SEQUENCE</scope>
    <source>
        <tissue evidence="4">Leaf</tissue>
    </source>
</reference>
<evidence type="ECO:0000256" key="1">
    <source>
        <dbReference type="SAM" id="MobiDB-lite"/>
    </source>
</evidence>
<feature type="compositionally biased region" description="Pro residues" evidence="1">
    <location>
        <begin position="54"/>
        <end position="83"/>
    </location>
</feature>
<dbReference type="InterPro" id="IPR036312">
    <property type="entry name" value="Bifun_inhib/LTP/seed_sf"/>
</dbReference>
<feature type="compositionally biased region" description="Basic residues" evidence="1">
    <location>
        <begin position="36"/>
        <end position="49"/>
    </location>
</feature>
<dbReference type="AlphaFoldDB" id="A0AAF0W8G6"/>
<dbReference type="Proteomes" id="UP000077755">
    <property type="component" value="Chromosome 1"/>
</dbReference>
<evidence type="ECO:0000313" key="5">
    <source>
        <dbReference type="Proteomes" id="UP000077755"/>
    </source>
</evidence>
<evidence type="ECO:0000259" key="3">
    <source>
        <dbReference type="SMART" id="SM00499"/>
    </source>
</evidence>
<feature type="chain" id="PRO_5041946514" description="Bifunctional inhibitor/plant lipid transfer protein/seed storage helical domain-containing protein" evidence="2">
    <location>
        <begin position="27"/>
        <end position="239"/>
    </location>
</feature>
<dbReference type="PANTHER" id="PTHR31731">
    <property type="match status" value="1"/>
</dbReference>
<keyword evidence="2" id="KW-0732">Signal</keyword>
<accession>A0AAF0W8G6</accession>
<dbReference type="InterPro" id="IPR051636">
    <property type="entry name" value="Plant_LTP/defense-related"/>
</dbReference>
<dbReference type="SUPFAM" id="SSF47699">
    <property type="entry name" value="Bifunctional inhibitor/lipid-transfer protein/seed storage 2S albumin"/>
    <property type="match status" value="1"/>
</dbReference>
<protein>
    <recommendedName>
        <fullName evidence="3">Bifunctional inhibitor/plant lipid transfer protein/seed storage helical domain-containing protein</fullName>
    </recommendedName>
</protein>
<dbReference type="CDD" id="cd01958">
    <property type="entry name" value="HPS_like"/>
    <property type="match status" value="1"/>
</dbReference>
<dbReference type="SMART" id="SM00499">
    <property type="entry name" value="AAI"/>
    <property type="match status" value="1"/>
</dbReference>
<dbReference type="InterPro" id="IPR027923">
    <property type="entry name" value="Hydrophob_seed_dom"/>
</dbReference>
<evidence type="ECO:0000313" key="4">
    <source>
        <dbReference type="EMBL" id="WOG83275.1"/>
    </source>
</evidence>
<reference evidence="4" key="1">
    <citation type="journal article" date="2016" name="Nat. Genet.">
        <title>A high-quality carrot genome assembly provides new insights into carotenoid accumulation and asterid genome evolution.</title>
        <authorList>
            <person name="Iorizzo M."/>
            <person name="Ellison S."/>
            <person name="Senalik D."/>
            <person name="Zeng P."/>
            <person name="Satapoomin P."/>
            <person name="Huang J."/>
            <person name="Bowman M."/>
            <person name="Iovene M."/>
            <person name="Sanseverino W."/>
            <person name="Cavagnaro P."/>
            <person name="Yildiz M."/>
            <person name="Macko-Podgorni A."/>
            <person name="Moranska E."/>
            <person name="Grzebelus E."/>
            <person name="Grzebelus D."/>
            <person name="Ashrafi H."/>
            <person name="Zheng Z."/>
            <person name="Cheng S."/>
            <person name="Spooner D."/>
            <person name="Van Deynze A."/>
            <person name="Simon P."/>
        </authorList>
    </citation>
    <scope>NUCLEOTIDE SEQUENCE</scope>
    <source>
        <tissue evidence="4">Leaf</tissue>
    </source>
</reference>
<feature type="domain" description="Bifunctional inhibitor/plant lipid transfer protein/seed storage helical" evidence="3">
    <location>
        <begin position="156"/>
        <end position="238"/>
    </location>
</feature>
<dbReference type="Pfam" id="PF14547">
    <property type="entry name" value="Hydrophob_seed"/>
    <property type="match status" value="1"/>
</dbReference>
<organism evidence="4 5">
    <name type="scientific">Daucus carota subsp. sativus</name>
    <name type="common">Carrot</name>
    <dbReference type="NCBI Taxonomy" id="79200"/>
    <lineage>
        <taxon>Eukaryota</taxon>
        <taxon>Viridiplantae</taxon>
        <taxon>Streptophyta</taxon>
        <taxon>Embryophyta</taxon>
        <taxon>Tracheophyta</taxon>
        <taxon>Spermatophyta</taxon>
        <taxon>Magnoliopsida</taxon>
        <taxon>eudicotyledons</taxon>
        <taxon>Gunneridae</taxon>
        <taxon>Pentapetalae</taxon>
        <taxon>asterids</taxon>
        <taxon>campanulids</taxon>
        <taxon>Apiales</taxon>
        <taxon>Apiaceae</taxon>
        <taxon>Apioideae</taxon>
        <taxon>Scandiceae</taxon>
        <taxon>Daucinae</taxon>
        <taxon>Daucus</taxon>
        <taxon>Daucus sect. Daucus</taxon>
    </lineage>
</organism>
<gene>
    <name evidence="4" type="ORF">DCAR_0102450</name>
</gene>
<sequence length="239" mass="25378">MSSKPSLSQVLFIFLNLLFLALVVNCTRNCNNPPDHKHKHKHKHHKHKSSSPSSPTPPAPESPKLPPVFPGTPRLPPAFPLPSSPPYAFPGTPRLPGFPLPSSPPFAFPPGTPPVPGFPLPTSPPFAFPPRTPRVPGFPLPRISPPLPGSPKTETCPRDAFRFGACAKVLGGLVGGEVGKAPKQPCCSLFGGLVEAEAAVCLCTAIKANFLGFNLNIPVAISMVLNVCEMRTPPNFQCS</sequence>
<dbReference type="EMBL" id="CP093343">
    <property type="protein sequence ID" value="WOG83275.1"/>
    <property type="molecule type" value="Genomic_DNA"/>
</dbReference>
<dbReference type="Gene3D" id="1.10.110.10">
    <property type="entry name" value="Plant lipid-transfer and hydrophobic proteins"/>
    <property type="match status" value="1"/>
</dbReference>
<name>A0AAF0W8G6_DAUCS</name>
<feature type="signal peptide" evidence="2">
    <location>
        <begin position="1"/>
        <end position="26"/>
    </location>
</feature>
<proteinExistence type="predicted"/>
<evidence type="ECO:0000256" key="2">
    <source>
        <dbReference type="SAM" id="SignalP"/>
    </source>
</evidence>
<feature type="region of interest" description="Disordered" evidence="1">
    <location>
        <begin position="34"/>
        <end position="83"/>
    </location>
</feature>
<keyword evidence="5" id="KW-1185">Reference proteome</keyword>
<dbReference type="InterPro" id="IPR016140">
    <property type="entry name" value="Bifunc_inhib/LTP/seed_store"/>
</dbReference>